<reference evidence="2" key="1">
    <citation type="journal article" date="2022" name="bioRxiv">
        <title>Deciphering the potential niche of two novel black yeast fungi from a biological soil crust based on their genomes, phenotypes, and melanin regulation.</title>
        <authorList>
            <consortium name="DOE Joint Genome Institute"/>
            <person name="Carr E.C."/>
            <person name="Barton Q."/>
            <person name="Grambo S."/>
            <person name="Sullivan M."/>
            <person name="Renfro C.M."/>
            <person name="Kuo A."/>
            <person name="Pangilinan J."/>
            <person name="Lipzen A."/>
            <person name="Keymanesh K."/>
            <person name="Savage E."/>
            <person name="Barry K."/>
            <person name="Grigoriev I.V."/>
            <person name="Riekhof W.R."/>
            <person name="Harris S.S."/>
        </authorList>
    </citation>
    <scope>NUCLEOTIDE SEQUENCE</scope>
    <source>
        <strain evidence="2">JF 03-4F</strain>
    </source>
</reference>
<feature type="transmembrane region" description="Helical" evidence="1">
    <location>
        <begin position="52"/>
        <end position="76"/>
    </location>
</feature>
<feature type="transmembrane region" description="Helical" evidence="1">
    <location>
        <begin position="20"/>
        <end position="40"/>
    </location>
</feature>
<keyword evidence="3" id="KW-1185">Reference proteome</keyword>
<proteinExistence type="predicted"/>
<accession>A0AAN6I8K2</accession>
<dbReference type="Proteomes" id="UP001203852">
    <property type="component" value="Unassembled WGS sequence"/>
</dbReference>
<dbReference type="PANTHER" id="PTHR42083">
    <property type="entry name" value="MARVEL DOMAIN-CONTAINING PROTEIN"/>
    <property type="match status" value="1"/>
</dbReference>
<evidence type="ECO:0000313" key="3">
    <source>
        <dbReference type="Proteomes" id="UP001203852"/>
    </source>
</evidence>
<keyword evidence="1" id="KW-0472">Membrane</keyword>
<organism evidence="2 3">
    <name type="scientific">Exophiala viscosa</name>
    <dbReference type="NCBI Taxonomy" id="2486360"/>
    <lineage>
        <taxon>Eukaryota</taxon>
        <taxon>Fungi</taxon>
        <taxon>Dikarya</taxon>
        <taxon>Ascomycota</taxon>
        <taxon>Pezizomycotina</taxon>
        <taxon>Eurotiomycetes</taxon>
        <taxon>Chaetothyriomycetidae</taxon>
        <taxon>Chaetothyriales</taxon>
        <taxon>Herpotrichiellaceae</taxon>
        <taxon>Exophiala</taxon>
    </lineage>
</organism>
<gene>
    <name evidence="2" type="ORF">EDD36DRAFT_500178</name>
</gene>
<comment type="caution">
    <text evidence="2">The sequence shown here is derived from an EMBL/GenBank/DDBJ whole genome shotgun (WGS) entry which is preliminary data.</text>
</comment>
<sequence>MDHFLTSTRAQKNVILTNGVLRFAQIVVGIVTLGLYAQQIGYWLNHGIPGRVAYEIACGILAIVSGIILCIFPFILSYRPVAFAAVWDVIMFVLYSVALGLMRAVFGDHINSKGGYEVSDDKTFNDQVHKMRGNLWVNLAGMILFLVSAIMGTVLIITGRVVGRKSIV</sequence>
<dbReference type="EMBL" id="MU404364">
    <property type="protein sequence ID" value="KAI1608228.1"/>
    <property type="molecule type" value="Genomic_DNA"/>
</dbReference>
<feature type="transmembrane region" description="Helical" evidence="1">
    <location>
        <begin position="83"/>
        <end position="106"/>
    </location>
</feature>
<evidence type="ECO:0000313" key="2">
    <source>
        <dbReference type="EMBL" id="KAI1608228.1"/>
    </source>
</evidence>
<dbReference type="PANTHER" id="PTHR42083:SF1">
    <property type="entry name" value="MARVEL DOMAIN-CONTAINING PROTEIN"/>
    <property type="match status" value="1"/>
</dbReference>
<dbReference type="AlphaFoldDB" id="A0AAN6I8K2"/>
<feature type="transmembrane region" description="Helical" evidence="1">
    <location>
        <begin position="135"/>
        <end position="157"/>
    </location>
</feature>
<protein>
    <recommendedName>
        <fullName evidence="4">MARVEL domain-containing protein</fullName>
    </recommendedName>
</protein>
<keyword evidence="1" id="KW-1133">Transmembrane helix</keyword>
<evidence type="ECO:0008006" key="4">
    <source>
        <dbReference type="Google" id="ProtNLM"/>
    </source>
</evidence>
<keyword evidence="1" id="KW-0812">Transmembrane</keyword>
<evidence type="ECO:0000256" key="1">
    <source>
        <dbReference type="SAM" id="Phobius"/>
    </source>
</evidence>
<name>A0AAN6I8K2_9EURO</name>